<dbReference type="EMBL" id="JAGTJR010000048">
    <property type="protein sequence ID" value="KAH7028632.1"/>
    <property type="molecule type" value="Genomic_DNA"/>
</dbReference>
<evidence type="ECO:0000256" key="3">
    <source>
        <dbReference type="RuleBase" id="RU361235"/>
    </source>
</evidence>
<dbReference type="PANTHER" id="PTHR43918">
    <property type="entry name" value="ACETYLCHOLINESTERASE"/>
    <property type="match status" value="1"/>
</dbReference>
<protein>
    <recommendedName>
        <fullName evidence="3">Carboxylic ester hydrolase</fullName>
        <ecNumber evidence="3">3.1.1.-</ecNumber>
    </recommendedName>
</protein>
<evidence type="ECO:0000256" key="2">
    <source>
        <dbReference type="ARBA" id="ARBA00022801"/>
    </source>
</evidence>
<evidence type="ECO:0000256" key="1">
    <source>
        <dbReference type="ARBA" id="ARBA00005964"/>
    </source>
</evidence>
<reference evidence="5 6" key="1">
    <citation type="journal article" date="2021" name="Nat. Commun.">
        <title>Genetic determinants of endophytism in the Arabidopsis root mycobiome.</title>
        <authorList>
            <person name="Mesny F."/>
            <person name="Miyauchi S."/>
            <person name="Thiergart T."/>
            <person name="Pickel B."/>
            <person name="Atanasova L."/>
            <person name="Karlsson M."/>
            <person name="Huettel B."/>
            <person name="Barry K.W."/>
            <person name="Haridas S."/>
            <person name="Chen C."/>
            <person name="Bauer D."/>
            <person name="Andreopoulos W."/>
            <person name="Pangilinan J."/>
            <person name="LaButti K."/>
            <person name="Riley R."/>
            <person name="Lipzen A."/>
            <person name="Clum A."/>
            <person name="Drula E."/>
            <person name="Henrissat B."/>
            <person name="Kohler A."/>
            <person name="Grigoriev I.V."/>
            <person name="Martin F.M."/>
            <person name="Hacquard S."/>
        </authorList>
    </citation>
    <scope>NUCLEOTIDE SEQUENCE [LARGE SCALE GENOMIC DNA]</scope>
    <source>
        <strain evidence="5 6">MPI-SDFR-AT-0080</strain>
    </source>
</reference>
<evidence type="ECO:0000313" key="6">
    <source>
        <dbReference type="Proteomes" id="UP000774617"/>
    </source>
</evidence>
<feature type="chain" id="PRO_5044990844" description="Carboxylic ester hydrolase" evidence="3">
    <location>
        <begin position="23"/>
        <end position="584"/>
    </location>
</feature>
<comment type="caution">
    <text evidence="5">The sequence shown here is derived from an EMBL/GenBank/DDBJ whole genome shotgun (WGS) entry which is preliminary data.</text>
</comment>
<dbReference type="Proteomes" id="UP000774617">
    <property type="component" value="Unassembled WGS sequence"/>
</dbReference>
<keyword evidence="3" id="KW-0732">Signal</keyword>
<organism evidence="5 6">
    <name type="scientific">Macrophomina phaseolina</name>
    <dbReference type="NCBI Taxonomy" id="35725"/>
    <lineage>
        <taxon>Eukaryota</taxon>
        <taxon>Fungi</taxon>
        <taxon>Dikarya</taxon>
        <taxon>Ascomycota</taxon>
        <taxon>Pezizomycotina</taxon>
        <taxon>Dothideomycetes</taxon>
        <taxon>Dothideomycetes incertae sedis</taxon>
        <taxon>Botryosphaeriales</taxon>
        <taxon>Botryosphaeriaceae</taxon>
        <taxon>Macrophomina</taxon>
    </lineage>
</organism>
<dbReference type="InterPro" id="IPR019826">
    <property type="entry name" value="Carboxylesterase_B_AS"/>
</dbReference>
<evidence type="ECO:0000259" key="4">
    <source>
        <dbReference type="Pfam" id="PF00135"/>
    </source>
</evidence>
<sequence length="584" mass="62535">MSSPRIVYALLAAVLLLQSVFCSVAPAVTLKDNVTYIGINKGDVEQFRKIQYGVDTGGARRFRPPEPFVATPNTVFDAQAYGPSCPQPVSGILPWTSNATEQSEDCLSLAVTRPARAVTNSPKLPVFVYVYGGSLYRGHIDERTLDPSALVAESVANGHPIIYVAMNYRLNFFGFALTDALRRENSLNSGLKDQRLALQWVRDNIEDFGGDPDRITLCGQSSGALSVALQMLAYGGTKGAPFSQGIMQSTALEPGITGNITTNTTNAVVGLVGCIHDGKAQSEETLDCLRSVPWEKLLNATIAHQDATSTQNNGDTFLPVVDGDFLPDAPSILTAAGNFTPMRVLIGWDDDDATLFTPVTTSTSAATRAFISLIWPGLQPSTLDHLLALYPPPDFRPNASANLTAEFYRAARIFRDIIFACPSFLLGHAVARAGADVYYFDNNQTILADIFAGTYGARGFGATHKSELPYIFGNLSLYDVAAGYGPAPEDFALARTLSRTWSLFAAVGTPSVRGLDVLQGWLPSYTSGGVEAVEDASVYVIGGPEPGLAALGGHGSFGDTVMAQKLPERCAFLNSDEVVKQLLY</sequence>
<name>A0ABQ8FVA0_9PEZI</name>
<evidence type="ECO:0000313" key="5">
    <source>
        <dbReference type="EMBL" id="KAH7028632.1"/>
    </source>
</evidence>
<keyword evidence="6" id="KW-1185">Reference proteome</keyword>
<feature type="domain" description="Carboxylesterase type B" evidence="4">
    <location>
        <begin position="41"/>
        <end position="517"/>
    </location>
</feature>
<feature type="signal peptide" evidence="3">
    <location>
        <begin position="1"/>
        <end position="22"/>
    </location>
</feature>
<dbReference type="InterPro" id="IPR050654">
    <property type="entry name" value="AChE-related_enzymes"/>
</dbReference>
<dbReference type="Pfam" id="PF00135">
    <property type="entry name" value="COesterase"/>
    <property type="match status" value="1"/>
</dbReference>
<dbReference type="PROSITE" id="PS00122">
    <property type="entry name" value="CARBOXYLESTERASE_B_1"/>
    <property type="match status" value="1"/>
</dbReference>
<dbReference type="InterPro" id="IPR029058">
    <property type="entry name" value="AB_hydrolase_fold"/>
</dbReference>
<dbReference type="EC" id="3.1.1.-" evidence="3"/>
<dbReference type="Gene3D" id="3.40.50.1820">
    <property type="entry name" value="alpha/beta hydrolase"/>
    <property type="match status" value="1"/>
</dbReference>
<dbReference type="InterPro" id="IPR002018">
    <property type="entry name" value="CarbesteraseB"/>
</dbReference>
<dbReference type="SUPFAM" id="SSF53474">
    <property type="entry name" value="alpha/beta-Hydrolases"/>
    <property type="match status" value="1"/>
</dbReference>
<proteinExistence type="inferred from homology"/>
<accession>A0ABQ8FVA0</accession>
<keyword evidence="2 3" id="KW-0378">Hydrolase</keyword>
<comment type="similarity">
    <text evidence="1 3">Belongs to the type-B carboxylesterase/lipase family.</text>
</comment>
<dbReference type="PANTHER" id="PTHR43918:SF4">
    <property type="entry name" value="CARBOXYLIC ESTER HYDROLASE"/>
    <property type="match status" value="1"/>
</dbReference>
<gene>
    <name evidence="5" type="ORF">B0J12DRAFT_584030</name>
</gene>